<sequence>MPALALPISLNGGFQTGYSHLAPRLQAMGDTYNVYPNWMFEDLTYVGGLQPTGDKQPIPVPDRVYFDGPYCMVGLWRNSFGSLDRNSWVGWALGAPDLSPEGNPHTYWDNIRDNKNGLSGQCNNLKDLNGNLPRELSSFKVTGYCECEFFADEDCRPESSRFSAYNREDAAMWRNGKDDNTIQSIKCRYAESWGGVGGFAVTFVDNKTARRADQVAKSGSPMIDGISLSGTWSAGILRVEDSKKCLRVGHPDVESGNFRITDVDILHATCLFYLDGNCNETGAGPVDQPFLTLASTGKTGWVDPDRGENWGKNIRSYKCFAGYNIAWHHKSQDALNYIKGKIEGGP</sequence>
<reference evidence="1 2" key="1">
    <citation type="submission" date="2023-08" db="EMBL/GenBank/DDBJ databases">
        <authorList>
            <person name="Palmer J.M."/>
        </authorList>
    </citation>
    <scope>NUCLEOTIDE SEQUENCE [LARGE SCALE GENOMIC DNA]</scope>
    <source>
        <strain evidence="1 2">TWF481</strain>
    </source>
</reference>
<organism evidence="1 2">
    <name type="scientific">Arthrobotrys musiformis</name>
    <dbReference type="NCBI Taxonomy" id="47236"/>
    <lineage>
        <taxon>Eukaryota</taxon>
        <taxon>Fungi</taxon>
        <taxon>Dikarya</taxon>
        <taxon>Ascomycota</taxon>
        <taxon>Pezizomycotina</taxon>
        <taxon>Orbiliomycetes</taxon>
        <taxon>Orbiliales</taxon>
        <taxon>Orbiliaceae</taxon>
        <taxon>Arthrobotrys</taxon>
    </lineage>
</organism>
<gene>
    <name evidence="1" type="ORF">TWF481_001937</name>
</gene>
<accession>A0AAV9VXK3</accession>
<evidence type="ECO:0000313" key="1">
    <source>
        <dbReference type="EMBL" id="KAK6496957.1"/>
    </source>
</evidence>
<name>A0AAV9VXK3_9PEZI</name>
<proteinExistence type="predicted"/>
<keyword evidence="2" id="KW-1185">Reference proteome</keyword>
<dbReference type="Proteomes" id="UP001370758">
    <property type="component" value="Unassembled WGS sequence"/>
</dbReference>
<comment type="caution">
    <text evidence="1">The sequence shown here is derived from an EMBL/GenBank/DDBJ whole genome shotgun (WGS) entry which is preliminary data.</text>
</comment>
<evidence type="ECO:0000313" key="2">
    <source>
        <dbReference type="Proteomes" id="UP001370758"/>
    </source>
</evidence>
<protein>
    <submittedName>
        <fullName evidence="1">Uncharacterized protein</fullName>
    </submittedName>
</protein>
<dbReference type="AlphaFoldDB" id="A0AAV9VXK3"/>
<dbReference type="EMBL" id="JAVHJL010000010">
    <property type="protein sequence ID" value="KAK6496957.1"/>
    <property type="molecule type" value="Genomic_DNA"/>
</dbReference>